<dbReference type="Pfam" id="PF23559">
    <property type="entry name" value="WHD_DRP"/>
    <property type="match status" value="1"/>
</dbReference>
<evidence type="ECO:0000259" key="9">
    <source>
        <dbReference type="Pfam" id="PF23559"/>
    </source>
</evidence>
<comment type="similarity">
    <text evidence="1">Belongs to the disease resistance NB-LRR family.</text>
</comment>
<dbReference type="Proteomes" id="UP000317650">
    <property type="component" value="Chromosome 6"/>
</dbReference>
<dbReference type="InterPro" id="IPR032675">
    <property type="entry name" value="LRR_dom_sf"/>
</dbReference>
<dbReference type="Gene3D" id="1.10.8.430">
    <property type="entry name" value="Helical domain of apoptotic protease-activating factors"/>
    <property type="match status" value="1"/>
</dbReference>
<dbReference type="InterPro" id="IPR036388">
    <property type="entry name" value="WH-like_DNA-bd_sf"/>
</dbReference>
<dbReference type="PRINTS" id="PR00364">
    <property type="entry name" value="DISEASERSIST"/>
</dbReference>
<accession>A0A4S8IP92</accession>
<evidence type="ECO:0000259" key="8">
    <source>
        <dbReference type="Pfam" id="PF18052"/>
    </source>
</evidence>
<comment type="caution">
    <text evidence="11">The sequence shown here is derived from an EMBL/GenBank/DDBJ whole genome shotgun (WGS) entry which is preliminary data.</text>
</comment>
<dbReference type="Pfam" id="PF00931">
    <property type="entry name" value="NB-ARC"/>
    <property type="match status" value="1"/>
</dbReference>
<keyword evidence="4" id="KW-0547">Nucleotide-binding</keyword>
<dbReference type="GO" id="GO:0051707">
    <property type="term" value="P:response to other organism"/>
    <property type="evidence" value="ECO:0007669"/>
    <property type="project" value="UniProtKB-ARBA"/>
</dbReference>
<evidence type="ECO:0000313" key="11">
    <source>
        <dbReference type="EMBL" id="THU50397.1"/>
    </source>
</evidence>
<feature type="domain" description="Disease resistance N-terminal" evidence="8">
    <location>
        <begin position="14"/>
        <end position="102"/>
    </location>
</feature>
<dbReference type="Gene3D" id="3.40.50.300">
    <property type="entry name" value="P-loop containing nucleotide triphosphate hydrolases"/>
    <property type="match status" value="1"/>
</dbReference>
<organism evidence="11 12">
    <name type="scientific">Musa balbisiana</name>
    <name type="common">Banana</name>
    <dbReference type="NCBI Taxonomy" id="52838"/>
    <lineage>
        <taxon>Eukaryota</taxon>
        <taxon>Viridiplantae</taxon>
        <taxon>Streptophyta</taxon>
        <taxon>Embryophyta</taxon>
        <taxon>Tracheophyta</taxon>
        <taxon>Spermatophyta</taxon>
        <taxon>Magnoliopsida</taxon>
        <taxon>Liliopsida</taxon>
        <taxon>Zingiberales</taxon>
        <taxon>Musaceae</taxon>
        <taxon>Musa</taxon>
    </lineage>
</organism>
<dbReference type="Gene3D" id="1.10.10.10">
    <property type="entry name" value="Winged helix-like DNA-binding domain superfamily/Winged helix DNA-binding domain"/>
    <property type="match status" value="1"/>
</dbReference>
<dbReference type="Gene3D" id="1.20.5.4130">
    <property type="match status" value="1"/>
</dbReference>
<keyword evidence="3" id="KW-0677">Repeat</keyword>
<dbReference type="Pfam" id="PF18052">
    <property type="entry name" value="Rx_N"/>
    <property type="match status" value="1"/>
</dbReference>
<feature type="domain" description="Disease resistance protein winged helix" evidence="9">
    <location>
        <begin position="453"/>
        <end position="521"/>
    </location>
</feature>
<dbReference type="AlphaFoldDB" id="A0A4S8IP92"/>
<dbReference type="PANTHER" id="PTHR36766:SF40">
    <property type="entry name" value="DISEASE RESISTANCE PROTEIN RGA3"/>
    <property type="match status" value="1"/>
</dbReference>
<evidence type="ECO:0000256" key="3">
    <source>
        <dbReference type="ARBA" id="ARBA00022737"/>
    </source>
</evidence>
<dbReference type="InterPro" id="IPR041118">
    <property type="entry name" value="Rx_N"/>
</dbReference>
<dbReference type="InterPro" id="IPR027417">
    <property type="entry name" value="P-loop_NTPase"/>
</dbReference>
<evidence type="ECO:0000259" key="7">
    <source>
        <dbReference type="Pfam" id="PF00931"/>
    </source>
</evidence>
<proteinExistence type="inferred from homology"/>
<name>A0A4S8IP92_MUSBA</name>
<keyword evidence="12" id="KW-1185">Reference proteome</keyword>
<dbReference type="GO" id="GO:0005524">
    <property type="term" value="F:ATP binding"/>
    <property type="evidence" value="ECO:0007669"/>
    <property type="project" value="UniProtKB-KW"/>
</dbReference>
<feature type="domain" description="R13L1/DRL21-like LRR repeat region" evidence="10">
    <location>
        <begin position="712"/>
        <end position="837"/>
    </location>
</feature>
<evidence type="ECO:0000256" key="4">
    <source>
        <dbReference type="ARBA" id="ARBA00022741"/>
    </source>
</evidence>
<dbReference type="InterPro" id="IPR058922">
    <property type="entry name" value="WHD_DRP"/>
</dbReference>
<keyword evidence="2" id="KW-0433">Leucine-rich repeat</keyword>
<dbReference type="SUPFAM" id="SSF52047">
    <property type="entry name" value="RNI-like"/>
    <property type="match status" value="1"/>
</dbReference>
<evidence type="ECO:0000256" key="5">
    <source>
        <dbReference type="ARBA" id="ARBA00022821"/>
    </source>
</evidence>
<evidence type="ECO:0000313" key="12">
    <source>
        <dbReference type="Proteomes" id="UP000317650"/>
    </source>
</evidence>
<evidence type="ECO:0000259" key="10">
    <source>
        <dbReference type="Pfam" id="PF25019"/>
    </source>
</evidence>
<evidence type="ECO:0000256" key="2">
    <source>
        <dbReference type="ARBA" id="ARBA00022614"/>
    </source>
</evidence>
<keyword evidence="6" id="KW-0067">ATP-binding</keyword>
<evidence type="ECO:0000256" key="6">
    <source>
        <dbReference type="ARBA" id="ARBA00022840"/>
    </source>
</evidence>
<dbReference type="InterPro" id="IPR042197">
    <property type="entry name" value="Apaf_helical"/>
</dbReference>
<dbReference type="InterPro" id="IPR002182">
    <property type="entry name" value="NB-ARC"/>
</dbReference>
<dbReference type="PANTHER" id="PTHR36766">
    <property type="entry name" value="PLANT BROAD-SPECTRUM MILDEW RESISTANCE PROTEIN RPW8"/>
    <property type="match status" value="1"/>
</dbReference>
<feature type="domain" description="NB-ARC" evidence="7">
    <location>
        <begin position="190"/>
        <end position="365"/>
    </location>
</feature>
<dbReference type="SUPFAM" id="SSF52058">
    <property type="entry name" value="L domain-like"/>
    <property type="match status" value="1"/>
</dbReference>
<gene>
    <name evidence="11" type="ORF">C4D60_Mb06t19790</name>
</gene>
<dbReference type="GO" id="GO:0043531">
    <property type="term" value="F:ADP binding"/>
    <property type="evidence" value="ECO:0007669"/>
    <property type="project" value="InterPro"/>
</dbReference>
<dbReference type="GO" id="GO:0006952">
    <property type="term" value="P:defense response"/>
    <property type="evidence" value="ECO:0007669"/>
    <property type="project" value="UniProtKB-KW"/>
</dbReference>
<evidence type="ECO:0000256" key="1">
    <source>
        <dbReference type="ARBA" id="ARBA00008894"/>
    </source>
</evidence>
<dbReference type="STRING" id="52838.A0A4S8IP92"/>
<evidence type="ECO:0008006" key="13">
    <source>
        <dbReference type="Google" id="ProtNLM"/>
    </source>
</evidence>
<dbReference type="Pfam" id="PF25019">
    <property type="entry name" value="LRR_R13L1-DRL21"/>
    <property type="match status" value="1"/>
</dbReference>
<dbReference type="Gene3D" id="3.80.10.10">
    <property type="entry name" value="Ribonuclease Inhibitor"/>
    <property type="match status" value="2"/>
</dbReference>
<dbReference type="SUPFAM" id="SSF52540">
    <property type="entry name" value="P-loop containing nucleoside triphosphate hydrolases"/>
    <property type="match status" value="1"/>
</dbReference>
<keyword evidence="5" id="KW-0611">Plant defense</keyword>
<sequence>MAEVIIAGWFVSVAVTKVVDIIKFYINNQIEYRKGKQFKLRQLERHLRKIEAAIFEVGKRRITNPSLEAWLWDVQDAACSVHDVIDIFHYKLLKEKAKSKNKVSGVAFYAQKIGDDAKDMFMKFAFASERTSKLNMAVETSAKLVDGISILIKVAEFHVATNKKHEVAIPDWRRTTTTPPAKSYSIRGRKHDMERLLNMLGDESGDANYSVVAIVGPGGIGKTHLARLAYNHVKEEREEKKLDVMAWVCACNDFDVKRLSIEMIESAGFDRPSDLHSISNLEEIQNIIREGLMGKRFLIVLDDVWEESNTIWENLCVPFNSGGKGSKIVVTTTNQNVAKMMRTKGTIHLDGLKKKECWELFRECALGDQNHSDHQKLEYVGRKIAKKLGGSPLAALTVGRALESKLEEEHWRRILRKRICEVKQTEGDIAPVLRLSYEDLPARLKQCYLSCSLFPRKHCFEKDELLRIWMALGFVQGDDWNNRMEDLGEESIEELSCRSFFVNAKTRQNKFELHPILHEFAESVSDGEYVRLEGIKSGEPIRIPNKARHVYVAADDLVTVAETLCERKDIRSLVVVGDLSGTGEETRSKYDKSLKEVLESLKSLRLLVLSVLGRGLPEAIGKLKHLRYLELPGNAITEWPKSFCKLYHLQWLILRMHSKSVSLPDDMNKLSNLRCVDADSEAITALPWIGNLIYLQELKDYRIQHKKEGFDIGQLKYMNQLRRLCIRGLQHVDSKEKAEEAMLEDKEYLIWLELCWSNEGKPITPTKCEDAIGGLRPHPDLRNLKINGYKGHRHPCWMENKYLLGLERLEMWSCHQLTSLPPLGELPFLRVLHLRRMDSVEEVGAEFYGSTDAPFPSLEELLFDTLNEWKKWDNGAKQCRKVFPRLRKLAIGNCRSLTGPIALPSSLEELLVRCFVGGDSFDLLEDEASTSTLILHIDKLALLQSSLQEGHLASLRRLEIRDSLDLEAFTRGLEKRLDHLASLEQLRLTGVYRLQRLPHPLATLPSLKSLHIVNCPDIKMLPEGRLPSNLVDLQINGCRKLEQRYRWSTATEGCTIQAKNDDEALQLRPP</sequence>
<protein>
    <recommendedName>
        <fullName evidence="13">AAA+ ATPase domain-containing protein</fullName>
    </recommendedName>
</protein>
<dbReference type="EMBL" id="PYDT01000009">
    <property type="protein sequence ID" value="THU50397.1"/>
    <property type="molecule type" value="Genomic_DNA"/>
</dbReference>
<dbReference type="InterPro" id="IPR056789">
    <property type="entry name" value="LRR_R13L1-DRL21"/>
</dbReference>
<reference evidence="11 12" key="1">
    <citation type="journal article" date="2019" name="Nat. Plants">
        <title>Genome sequencing of Musa balbisiana reveals subgenome evolution and function divergence in polyploid bananas.</title>
        <authorList>
            <person name="Yao X."/>
        </authorList>
    </citation>
    <scope>NUCLEOTIDE SEQUENCE [LARGE SCALE GENOMIC DNA]</scope>
    <source>
        <strain evidence="12">cv. DH-PKW</strain>
        <tissue evidence="11">Leaves</tissue>
    </source>
</reference>